<organism evidence="1 2">
    <name type="scientific">Lacipirellula parvula</name>
    <dbReference type="NCBI Taxonomy" id="2650471"/>
    <lineage>
        <taxon>Bacteria</taxon>
        <taxon>Pseudomonadati</taxon>
        <taxon>Planctomycetota</taxon>
        <taxon>Planctomycetia</taxon>
        <taxon>Pirellulales</taxon>
        <taxon>Lacipirellulaceae</taxon>
        <taxon>Lacipirellula</taxon>
    </lineage>
</organism>
<dbReference type="AlphaFoldDB" id="A0A5K7X854"/>
<sequence length="209" mass="23219">MGWFDWLKSEPSNVQVLPNVVWLTEEAKLNGIRAAIHESAALREPAAAVYLVAHFPDSLSVLRELAAEFNSTLPLQACLATNLGDACRSSATSAARNWVEVIINSRHPHPVYDDIALNVLKGLPYRSRATCQLSFDDALVRVFGGDWTRDTLRRLGMKEDEPIRSKTVSRRLRGAQKQIAKTTTADLPADSAETWLKLNCPQAWGQLQI</sequence>
<evidence type="ECO:0000313" key="2">
    <source>
        <dbReference type="Proteomes" id="UP000326837"/>
    </source>
</evidence>
<proteinExistence type="predicted"/>
<reference evidence="2" key="1">
    <citation type="submission" date="2019-10" db="EMBL/GenBank/DDBJ databases">
        <title>Lacipirellula parvula gen. nov., sp. nov., representing a lineage of planctomycetes widespread in freshwater anoxic habitats, and description of the family Lacipirellulaceae.</title>
        <authorList>
            <person name="Dedysh S.N."/>
            <person name="Kulichevskaya I.S."/>
            <person name="Beletsky A.V."/>
            <person name="Rakitin A.L."/>
            <person name="Mardanov A.V."/>
            <person name="Ivanova A.A."/>
            <person name="Saltykova V.X."/>
            <person name="Rijpstra W.I.C."/>
            <person name="Sinninghe Damste J.S."/>
            <person name="Ravin N.V."/>
        </authorList>
    </citation>
    <scope>NUCLEOTIDE SEQUENCE [LARGE SCALE GENOMIC DNA]</scope>
    <source>
        <strain evidence="2">PX69</strain>
    </source>
</reference>
<dbReference type="Gene3D" id="1.10.3060.10">
    <property type="entry name" value="Helical scaffold and wing domains of SecA"/>
    <property type="match status" value="1"/>
</dbReference>
<dbReference type="RefSeq" id="WP_152098089.1">
    <property type="nucleotide sequence ID" value="NZ_AP021861.1"/>
</dbReference>
<name>A0A5K7X854_9BACT</name>
<keyword evidence="2" id="KW-1185">Reference proteome</keyword>
<protein>
    <submittedName>
        <fullName evidence="1">Uncharacterized protein</fullName>
    </submittedName>
</protein>
<evidence type="ECO:0000313" key="1">
    <source>
        <dbReference type="EMBL" id="BBO32052.1"/>
    </source>
</evidence>
<gene>
    <name evidence="1" type="ORF">PLANPX_1664</name>
</gene>
<dbReference type="Proteomes" id="UP000326837">
    <property type="component" value="Chromosome"/>
</dbReference>
<accession>A0A5K7X854</accession>
<dbReference type="EMBL" id="AP021861">
    <property type="protein sequence ID" value="BBO32052.1"/>
    <property type="molecule type" value="Genomic_DNA"/>
</dbReference>
<dbReference type="KEGG" id="lpav:PLANPX_1664"/>